<dbReference type="KEGG" id="palk:PSAKL28_13860"/>
<proteinExistence type="predicted"/>
<accession>A0A077F546</accession>
<dbReference type="InterPro" id="IPR029044">
    <property type="entry name" value="Nucleotide-diphossugar_trans"/>
</dbReference>
<keyword evidence="1" id="KW-0997">Cell inner membrane</keyword>
<dbReference type="Pfam" id="PF00535">
    <property type="entry name" value="Glycos_transf_2"/>
    <property type="match status" value="1"/>
</dbReference>
<protein>
    <submittedName>
        <fullName evidence="3">Glycosyl transferase, family 2</fullName>
    </submittedName>
</protein>
<organism evidence="3 4">
    <name type="scientific">Pseudomonas alkylphenolica</name>
    <dbReference type="NCBI Taxonomy" id="237609"/>
    <lineage>
        <taxon>Bacteria</taxon>
        <taxon>Pseudomonadati</taxon>
        <taxon>Pseudomonadota</taxon>
        <taxon>Gammaproteobacteria</taxon>
        <taxon>Pseudomonadales</taxon>
        <taxon>Pseudomonadaceae</taxon>
        <taxon>Pseudomonas</taxon>
    </lineage>
</organism>
<reference evidence="3 4" key="1">
    <citation type="submission" date="2014-07" db="EMBL/GenBank/DDBJ databases">
        <authorList>
            <person name="Lee K."/>
            <person name="Lim J.Y."/>
            <person name="Hwang I."/>
        </authorList>
    </citation>
    <scope>NUCLEOTIDE SEQUENCE [LARGE SCALE GENOMIC DNA]</scope>
    <source>
        <strain evidence="3 4">KL28</strain>
    </source>
</reference>
<dbReference type="RefSeq" id="WP_038608318.1">
    <property type="nucleotide sequence ID" value="NZ_CP009048.1"/>
</dbReference>
<evidence type="ECO:0000313" key="3">
    <source>
        <dbReference type="EMBL" id="AIL60612.1"/>
    </source>
</evidence>
<evidence type="ECO:0000256" key="1">
    <source>
        <dbReference type="ARBA" id="ARBA00022519"/>
    </source>
</evidence>
<keyword evidence="1" id="KW-0472">Membrane</keyword>
<dbReference type="SUPFAM" id="SSF53448">
    <property type="entry name" value="Nucleotide-diphospho-sugar transferases"/>
    <property type="match status" value="1"/>
</dbReference>
<dbReference type="HOGENOM" id="CLU_025996_21_1_6"/>
<dbReference type="Gene3D" id="3.90.550.10">
    <property type="entry name" value="Spore Coat Polysaccharide Biosynthesis Protein SpsA, Chain A"/>
    <property type="match status" value="1"/>
</dbReference>
<dbReference type="OrthoDB" id="396512at2"/>
<dbReference type="Proteomes" id="UP000028931">
    <property type="component" value="Chromosome"/>
</dbReference>
<dbReference type="PANTHER" id="PTHR43646">
    <property type="entry name" value="GLYCOSYLTRANSFERASE"/>
    <property type="match status" value="1"/>
</dbReference>
<evidence type="ECO:0000259" key="2">
    <source>
        <dbReference type="Pfam" id="PF00535"/>
    </source>
</evidence>
<dbReference type="CDD" id="cd06433">
    <property type="entry name" value="GT_2_WfgS_like"/>
    <property type="match status" value="1"/>
</dbReference>
<dbReference type="EMBL" id="CP009048">
    <property type="protein sequence ID" value="AIL60612.1"/>
    <property type="molecule type" value="Genomic_DNA"/>
</dbReference>
<dbReference type="eggNOG" id="COG1216">
    <property type="taxonomic scope" value="Bacteria"/>
</dbReference>
<feature type="domain" description="Glycosyltransferase 2-like" evidence="2">
    <location>
        <begin position="11"/>
        <end position="122"/>
    </location>
</feature>
<keyword evidence="1" id="KW-1003">Cell membrane</keyword>
<dbReference type="AlphaFoldDB" id="A0A077F546"/>
<dbReference type="PANTHER" id="PTHR43646:SF6">
    <property type="entry name" value="PRE-MYCOFACTOCIN GLYCOSYLTRANSFERASE"/>
    <property type="match status" value="1"/>
</dbReference>
<evidence type="ECO:0000313" key="4">
    <source>
        <dbReference type="Proteomes" id="UP000028931"/>
    </source>
</evidence>
<keyword evidence="3" id="KW-0808">Transferase</keyword>
<dbReference type="GO" id="GO:0016740">
    <property type="term" value="F:transferase activity"/>
    <property type="evidence" value="ECO:0007669"/>
    <property type="project" value="UniProtKB-KW"/>
</dbReference>
<dbReference type="InterPro" id="IPR001173">
    <property type="entry name" value="Glyco_trans_2-like"/>
</dbReference>
<sequence>MPALNTPTRFSIVIPTYNSAATVQRTLESITMQQWPNVEIVIVDGVSTDDTLAVVERNAVADCIVISEPDKGIYDAINKGVARATGQLICVIGSDDQFAAGAFRAVNDAWQAEHADIVAGPALLVALDGQGELRKDERFGPGALLSGIPFCHNAMFVTSAAYASVGPYNINYRICADAEWVHRSIRLGCSCLYIDKTIVHFSLSGTSSTNDELIMKETYAVIVGNFPMLSTEDAEILFRAVRGWSDGSQVASVLSRHSNNKQLMVAANDALRLHPRQGEVLIESVIRRKMKLLPGVSRASQIVRRIAALFS</sequence>
<name>A0A077F546_9PSED</name>
<gene>
    <name evidence="3" type="ORF">PSAKL28_13860</name>
</gene>